<dbReference type="EMBL" id="CAFBAA010000059">
    <property type="protein sequence ID" value="CAB4845384.1"/>
    <property type="molecule type" value="Genomic_DNA"/>
</dbReference>
<sequence length="48" mass="4934">MLTPVILALKEVAPDVGVNTPETIVPPESAVMVDPATAVVPDAPLKKV</sequence>
<protein>
    <submittedName>
        <fullName evidence="1">Unannotated protein</fullName>
    </submittedName>
</protein>
<gene>
    <name evidence="1" type="ORF">UFOPK3266_01580</name>
</gene>
<evidence type="ECO:0000313" key="1">
    <source>
        <dbReference type="EMBL" id="CAB4845384.1"/>
    </source>
</evidence>
<reference evidence="1" key="1">
    <citation type="submission" date="2020-05" db="EMBL/GenBank/DDBJ databases">
        <authorList>
            <person name="Chiriac C."/>
            <person name="Salcher M."/>
            <person name="Ghai R."/>
            <person name="Kavagutti S V."/>
        </authorList>
    </citation>
    <scope>NUCLEOTIDE SEQUENCE</scope>
</reference>
<name>A0A6J7BK90_9ZZZZ</name>
<proteinExistence type="predicted"/>
<organism evidence="1">
    <name type="scientific">freshwater metagenome</name>
    <dbReference type="NCBI Taxonomy" id="449393"/>
    <lineage>
        <taxon>unclassified sequences</taxon>
        <taxon>metagenomes</taxon>
        <taxon>ecological metagenomes</taxon>
    </lineage>
</organism>
<dbReference type="AlphaFoldDB" id="A0A6J7BK90"/>
<accession>A0A6J7BK90</accession>